<dbReference type="InterPro" id="IPR009642">
    <property type="entry name" value="DUF1236"/>
</dbReference>
<organism evidence="1 2">
    <name type="scientific">Pseudorhodoplanes sinuspersici</name>
    <dbReference type="NCBI Taxonomy" id="1235591"/>
    <lineage>
        <taxon>Bacteria</taxon>
        <taxon>Pseudomonadati</taxon>
        <taxon>Pseudomonadota</taxon>
        <taxon>Alphaproteobacteria</taxon>
        <taxon>Hyphomicrobiales</taxon>
        <taxon>Pseudorhodoplanes</taxon>
    </lineage>
</organism>
<name>A0A1W6ZXZ0_9HYPH</name>
<evidence type="ECO:0000313" key="1">
    <source>
        <dbReference type="EMBL" id="ARQ02279.1"/>
    </source>
</evidence>
<dbReference type="Proteomes" id="UP000194137">
    <property type="component" value="Chromosome"/>
</dbReference>
<dbReference type="EMBL" id="CP021112">
    <property type="protein sequence ID" value="ARQ02279.1"/>
    <property type="molecule type" value="Genomic_DNA"/>
</dbReference>
<proteinExistence type="predicted"/>
<evidence type="ECO:0000313" key="2">
    <source>
        <dbReference type="Proteomes" id="UP000194137"/>
    </source>
</evidence>
<sequence>MIVTSKGEIIMQRLYLATIVTASMLVSGQSFAQVITIEPEQRTIIREYVERESVPVIEMDRDLTVGQSVPEDVELSTVPQQWGPSMNNYRYIYTDDRVYLVEPSTRRIIQVID</sequence>
<gene>
    <name evidence="1" type="ORF">CAK95_26635</name>
</gene>
<reference evidence="1 2" key="1">
    <citation type="submission" date="2017-05" db="EMBL/GenBank/DDBJ databases">
        <title>Full genome sequence of Pseudorhodoplanes sinuspersici.</title>
        <authorList>
            <person name="Dastgheib S.M.M."/>
            <person name="Shavandi M."/>
            <person name="Tirandaz H."/>
        </authorList>
    </citation>
    <scope>NUCLEOTIDE SEQUENCE [LARGE SCALE GENOMIC DNA]</scope>
    <source>
        <strain evidence="1 2">RIPI110</strain>
    </source>
</reference>
<evidence type="ECO:0008006" key="3">
    <source>
        <dbReference type="Google" id="ProtNLM"/>
    </source>
</evidence>
<dbReference type="AlphaFoldDB" id="A0A1W6ZXZ0"/>
<protein>
    <recommendedName>
        <fullName evidence="3">DUF1236 domain-containing protein</fullName>
    </recommendedName>
</protein>
<accession>A0A1W6ZXZ0</accession>
<dbReference type="STRING" id="1235591.CAK95_26635"/>
<dbReference type="KEGG" id="psin:CAK95_26635"/>
<dbReference type="Pfam" id="PF06823">
    <property type="entry name" value="DUF1236"/>
    <property type="match status" value="1"/>
</dbReference>
<keyword evidence="2" id="KW-1185">Reference proteome</keyword>